<proteinExistence type="predicted"/>
<name>A0A9D7SBJ2_9BACT</name>
<protein>
    <submittedName>
        <fullName evidence="1">Uncharacterized protein</fullName>
    </submittedName>
</protein>
<dbReference type="SUPFAM" id="SSF53474">
    <property type="entry name" value="alpha/beta-Hydrolases"/>
    <property type="match status" value="1"/>
</dbReference>
<organism evidence="1 2">
    <name type="scientific">Candidatus Defluviibacterium haderslevense</name>
    <dbReference type="NCBI Taxonomy" id="2981993"/>
    <lineage>
        <taxon>Bacteria</taxon>
        <taxon>Pseudomonadati</taxon>
        <taxon>Bacteroidota</taxon>
        <taxon>Saprospiria</taxon>
        <taxon>Saprospirales</taxon>
        <taxon>Saprospiraceae</taxon>
        <taxon>Candidatus Defluviibacterium</taxon>
    </lineage>
</organism>
<dbReference type="Proteomes" id="UP000808349">
    <property type="component" value="Unassembled WGS sequence"/>
</dbReference>
<accession>A0A9D7SBJ2</accession>
<reference evidence="1 2" key="1">
    <citation type="submission" date="2020-10" db="EMBL/GenBank/DDBJ databases">
        <title>Connecting structure to function with the recovery of over 1000 high-quality activated sludge metagenome-assembled genomes encoding full-length rRNA genes using long-read sequencing.</title>
        <authorList>
            <person name="Singleton C.M."/>
            <person name="Petriglieri F."/>
            <person name="Kristensen J.M."/>
            <person name="Kirkegaard R.H."/>
            <person name="Michaelsen T.Y."/>
            <person name="Andersen M.H."/>
            <person name="Karst S.M."/>
            <person name="Dueholm M.S."/>
            <person name="Nielsen P.H."/>
            <person name="Albertsen M."/>
        </authorList>
    </citation>
    <scope>NUCLEOTIDE SEQUENCE [LARGE SCALE GENOMIC DNA]</scope>
    <source>
        <strain evidence="1">Ribe_18-Q3-R11-54_BAT3C.373</strain>
    </source>
</reference>
<dbReference type="Gene3D" id="3.40.50.1820">
    <property type="entry name" value="alpha/beta hydrolase"/>
    <property type="match status" value="1"/>
</dbReference>
<dbReference type="InterPro" id="IPR029058">
    <property type="entry name" value="AB_hydrolase_fold"/>
</dbReference>
<sequence length="178" mass="21299">MHLIHVTPKAPIYSESIFYIDSIYSNNLSEYRKYNIYLPKGFDREKKYKIIYGADGEMFKDVPFIKATLDSLINNHIIKPTIYIGSYSNHKIADSTSTISMDGKKLYLLYRNFEYTDRDIQRIEDSLLVNRFQNHMLYFKDELIVKLENKFNQKNNKSDRLFYGSMELIWNNLLMFRI</sequence>
<evidence type="ECO:0000313" key="1">
    <source>
        <dbReference type="EMBL" id="MBK9718966.1"/>
    </source>
</evidence>
<dbReference type="InterPro" id="IPR000801">
    <property type="entry name" value="Esterase-like"/>
</dbReference>
<dbReference type="Pfam" id="PF00756">
    <property type="entry name" value="Esterase"/>
    <property type="match status" value="1"/>
</dbReference>
<dbReference type="EMBL" id="JADKFW010000014">
    <property type="protein sequence ID" value="MBK9718966.1"/>
    <property type="molecule type" value="Genomic_DNA"/>
</dbReference>
<dbReference type="AlphaFoldDB" id="A0A9D7SBJ2"/>
<gene>
    <name evidence="1" type="ORF">IPO85_15925</name>
</gene>
<evidence type="ECO:0000313" key="2">
    <source>
        <dbReference type="Proteomes" id="UP000808349"/>
    </source>
</evidence>
<comment type="caution">
    <text evidence="1">The sequence shown here is derived from an EMBL/GenBank/DDBJ whole genome shotgun (WGS) entry which is preliminary data.</text>
</comment>